<evidence type="ECO:0000313" key="2">
    <source>
        <dbReference type="Proteomes" id="UP001149822"/>
    </source>
</evidence>
<sequence length="71" mass="7580">MAATILATPVAAETGNLWVNGHRTQLRTVAEDFWDGGYHGVTFEIMSGKNELSVSYTAPHGVNGMCVVVAE</sequence>
<comment type="caution">
    <text evidence="1">The sequence shown here is derived from an EMBL/GenBank/DDBJ whole genome shotgun (WGS) entry which is preliminary data.</text>
</comment>
<accession>A0ABT4J943</accession>
<protein>
    <submittedName>
        <fullName evidence="1">Uncharacterized protein</fullName>
    </submittedName>
</protein>
<proteinExistence type="predicted"/>
<reference evidence="1" key="1">
    <citation type="submission" date="2022-12" db="EMBL/GenBank/DDBJ databases">
        <title>Paracoccus sp. EF6 isolated from a lake water.</title>
        <authorList>
            <person name="Liu H."/>
        </authorList>
    </citation>
    <scope>NUCLEOTIDE SEQUENCE</scope>
    <source>
        <strain evidence="1">EF6</strain>
    </source>
</reference>
<dbReference type="Proteomes" id="UP001149822">
    <property type="component" value="Unassembled WGS sequence"/>
</dbReference>
<dbReference type="RefSeq" id="WP_268943179.1">
    <property type="nucleotide sequence ID" value="NZ_JAPTYD010000029.1"/>
</dbReference>
<name>A0ABT4J943_9RHOB</name>
<evidence type="ECO:0000313" key="1">
    <source>
        <dbReference type="EMBL" id="MCZ0963117.1"/>
    </source>
</evidence>
<organism evidence="1 2">
    <name type="scientific">Paracoccus benzoatiresistens</name>
    <dbReference type="NCBI Taxonomy" id="2997341"/>
    <lineage>
        <taxon>Bacteria</taxon>
        <taxon>Pseudomonadati</taxon>
        <taxon>Pseudomonadota</taxon>
        <taxon>Alphaproteobacteria</taxon>
        <taxon>Rhodobacterales</taxon>
        <taxon>Paracoccaceae</taxon>
        <taxon>Paracoccus</taxon>
    </lineage>
</organism>
<dbReference type="EMBL" id="JAPTYD010000029">
    <property type="protein sequence ID" value="MCZ0963117.1"/>
    <property type="molecule type" value="Genomic_DNA"/>
</dbReference>
<gene>
    <name evidence="1" type="ORF">OU682_15985</name>
</gene>
<keyword evidence="2" id="KW-1185">Reference proteome</keyword>